<protein>
    <submittedName>
        <fullName evidence="1">Uncharacterized protein</fullName>
    </submittedName>
</protein>
<reference evidence="1 2" key="1">
    <citation type="submission" date="2018-06" db="EMBL/GenBank/DDBJ databases">
        <authorList>
            <consortium name="Pathogen Informatics"/>
            <person name="Doyle S."/>
        </authorList>
    </citation>
    <scope>NUCLEOTIDE SEQUENCE [LARGE SCALE GENOMIC DNA]</scope>
    <source>
        <strain evidence="1 2">NCTC10313</strain>
    </source>
</reference>
<proteinExistence type="predicted"/>
<dbReference type="AlphaFoldDB" id="A0A378ARS8"/>
<evidence type="ECO:0000313" key="1">
    <source>
        <dbReference type="EMBL" id="STV15775.1"/>
    </source>
</evidence>
<name>A0A378ARS8_KLEPO</name>
<dbReference type="Proteomes" id="UP000254487">
    <property type="component" value="Unassembled WGS sequence"/>
</dbReference>
<dbReference type="EMBL" id="UGLW01000003">
    <property type="protein sequence ID" value="STV15775.1"/>
    <property type="molecule type" value="Genomic_DNA"/>
</dbReference>
<gene>
    <name evidence="1" type="ORF">NCTC10313_06055</name>
</gene>
<organism evidence="1 2">
    <name type="scientific">Klebsiella pneumoniae subsp. ozaenae</name>
    <dbReference type="NCBI Taxonomy" id="574"/>
    <lineage>
        <taxon>Bacteria</taxon>
        <taxon>Pseudomonadati</taxon>
        <taxon>Pseudomonadota</taxon>
        <taxon>Gammaproteobacteria</taxon>
        <taxon>Enterobacterales</taxon>
        <taxon>Enterobacteriaceae</taxon>
        <taxon>Klebsiella/Raoultella group</taxon>
        <taxon>Klebsiella</taxon>
        <taxon>Klebsiella pneumoniae complex</taxon>
    </lineage>
</organism>
<sequence length="34" mass="4068">MSDKNHYTTWEELLEEYFFAETCALQQNGATQRL</sequence>
<accession>A0A378ARS8</accession>
<evidence type="ECO:0000313" key="2">
    <source>
        <dbReference type="Proteomes" id="UP000254487"/>
    </source>
</evidence>